<dbReference type="SUPFAM" id="SSF52266">
    <property type="entry name" value="SGNH hydrolase"/>
    <property type="match status" value="1"/>
</dbReference>
<evidence type="ECO:0000313" key="1">
    <source>
        <dbReference type="EMBL" id="KWA63206.1"/>
    </source>
</evidence>
<dbReference type="EMBL" id="LPHB01000038">
    <property type="protein sequence ID" value="KWA63206.1"/>
    <property type="molecule type" value="Genomic_DNA"/>
</dbReference>
<proteinExistence type="predicted"/>
<protein>
    <recommendedName>
        <fullName evidence="3">SGNH/GDSL hydrolase family protein</fullName>
    </recommendedName>
</protein>
<name>A0A119TXB5_9BURK</name>
<reference evidence="1 2" key="1">
    <citation type="submission" date="2015-11" db="EMBL/GenBank/DDBJ databases">
        <title>Expanding the genomic diversity of Burkholderia species for the development of highly accurate diagnostics.</title>
        <authorList>
            <person name="Sahl J."/>
            <person name="Keim P."/>
            <person name="Wagner D."/>
        </authorList>
    </citation>
    <scope>NUCLEOTIDE SEQUENCE [LARGE SCALE GENOMIC DNA]</scope>
    <source>
        <strain evidence="1 2">MSMB1960WGS</strain>
    </source>
</reference>
<evidence type="ECO:0000313" key="2">
    <source>
        <dbReference type="Proteomes" id="UP000068603"/>
    </source>
</evidence>
<comment type="caution">
    <text evidence="1">The sequence shown here is derived from an EMBL/GenBank/DDBJ whole genome shotgun (WGS) entry which is preliminary data.</text>
</comment>
<dbReference type="Proteomes" id="UP000068603">
    <property type="component" value="Unassembled WGS sequence"/>
</dbReference>
<gene>
    <name evidence="1" type="ORF">WT44_12990</name>
</gene>
<dbReference type="AlphaFoldDB" id="A0A119TXB5"/>
<accession>A0A119TXB5</accession>
<organism evidence="1">
    <name type="scientific">Burkholderia stagnalis</name>
    <dbReference type="NCBI Taxonomy" id="1503054"/>
    <lineage>
        <taxon>Bacteria</taxon>
        <taxon>Pseudomonadati</taxon>
        <taxon>Pseudomonadota</taxon>
        <taxon>Betaproteobacteria</taxon>
        <taxon>Burkholderiales</taxon>
        <taxon>Burkholderiaceae</taxon>
        <taxon>Burkholderia</taxon>
        <taxon>Burkholderia cepacia complex</taxon>
    </lineage>
</organism>
<sequence>MEEGFMSFDHPLAVLQPGDLNRDRGSVLTTSTWRFLAQGDSWFSIGQLPPWATGNLLFSLRLPSSAAAVTLASPGKTFAQMIDWTREVKFATYLAGGTLAYAWDAILLSAGGNDLFDAILTMPDEPDPGKATRRLLQDPERVPSSGAINRYLRPEGWQAFFAMIEDCFVAMIDKRDAPTSRSNGVPIFVHTYDCPQPRNAPAGPGIGPWLSRAYASYHIPPDDWLKLTTYIIQQWAQYLAGINGKLVARGIAKPNIRPIYLIGTLNPDPPSSTGPSGDWENEIHPSPQGYAKLGIAFENQVTLA</sequence>
<evidence type="ECO:0008006" key="3">
    <source>
        <dbReference type="Google" id="ProtNLM"/>
    </source>
</evidence>